<dbReference type="RefSeq" id="XP_002548525.1">
    <property type="nucleotide sequence ID" value="XM_002548479.1"/>
</dbReference>
<dbReference type="SUPFAM" id="SSF74788">
    <property type="entry name" value="Cullin repeat-like"/>
    <property type="match status" value="1"/>
</dbReference>
<dbReference type="PANTHER" id="PTHR21426:SF12">
    <property type="entry name" value="EXOCYST COMPLEX COMPONENT 8"/>
    <property type="match status" value="1"/>
</dbReference>
<dbReference type="GO" id="GO:0015031">
    <property type="term" value="P:protein transport"/>
    <property type="evidence" value="ECO:0007669"/>
    <property type="project" value="UniProtKB-KW"/>
</dbReference>
<keyword evidence="4" id="KW-0813">Transport</keyword>
<comment type="similarity">
    <text evidence="2">Belongs to the EXO84 family.</text>
</comment>
<reference evidence="10 11" key="1">
    <citation type="journal article" date="2009" name="Nature">
        <title>Evolution of pathogenicity and sexual reproduction in eight Candida genomes.</title>
        <authorList>
            <person name="Butler G."/>
            <person name="Rasmussen M.D."/>
            <person name="Lin M.F."/>
            <person name="Santos M.A."/>
            <person name="Sakthikumar S."/>
            <person name="Munro C.A."/>
            <person name="Rheinbay E."/>
            <person name="Grabherr M."/>
            <person name="Forche A."/>
            <person name="Reedy J.L."/>
            <person name="Agrafioti I."/>
            <person name="Arnaud M.B."/>
            <person name="Bates S."/>
            <person name="Brown A.J."/>
            <person name="Brunke S."/>
            <person name="Costanzo M.C."/>
            <person name="Fitzpatrick D.A."/>
            <person name="de Groot P.W."/>
            <person name="Harris D."/>
            <person name="Hoyer L.L."/>
            <person name="Hube B."/>
            <person name="Klis F.M."/>
            <person name="Kodira C."/>
            <person name="Lennard N."/>
            <person name="Logue M.E."/>
            <person name="Martin R."/>
            <person name="Neiman A.M."/>
            <person name="Nikolaou E."/>
            <person name="Quail M.A."/>
            <person name="Quinn J."/>
            <person name="Santos M.C."/>
            <person name="Schmitzberger F.F."/>
            <person name="Sherlock G."/>
            <person name="Shah P."/>
            <person name="Silverstein K.A."/>
            <person name="Skrzypek M.S."/>
            <person name="Soll D."/>
            <person name="Staggs R."/>
            <person name="Stansfield I."/>
            <person name="Stumpf M.P."/>
            <person name="Sudbery P.E."/>
            <person name="Srikantha T."/>
            <person name="Zeng Q."/>
            <person name="Berman J."/>
            <person name="Berriman M."/>
            <person name="Heitman J."/>
            <person name="Gow N.A."/>
            <person name="Lorenz M.C."/>
            <person name="Birren B.W."/>
            <person name="Kellis M."/>
            <person name="Cuomo C.A."/>
        </authorList>
    </citation>
    <scope>NUCLEOTIDE SEQUENCE [LARGE SCALE GENOMIC DNA]</scope>
    <source>
        <strain evidence="11">ATCC MYA-3404 / T1</strain>
    </source>
</reference>
<dbReference type="Gene3D" id="1.20.58.1220">
    <property type="entry name" value="Exo84p, C-terminal helical domain"/>
    <property type="match status" value="1"/>
</dbReference>
<name>C5M8V0_CANTT</name>
<evidence type="ECO:0000256" key="6">
    <source>
        <dbReference type="ARBA" id="ARBA00022927"/>
    </source>
</evidence>
<dbReference type="AlphaFoldDB" id="C5M8V0"/>
<dbReference type="HOGENOM" id="CLU_024067_0_0_1"/>
<feature type="compositionally biased region" description="Polar residues" evidence="8">
    <location>
        <begin position="464"/>
        <end position="477"/>
    </location>
</feature>
<evidence type="ECO:0000256" key="5">
    <source>
        <dbReference type="ARBA" id="ARBA00022483"/>
    </source>
</evidence>
<evidence type="ECO:0000259" key="9">
    <source>
        <dbReference type="Pfam" id="PF16528"/>
    </source>
</evidence>
<comment type="subcellular location">
    <subcellularLocation>
        <location evidence="1">Cytoplasmic vesicle</location>
        <location evidence="1">Secretory vesicle</location>
    </subcellularLocation>
</comment>
<keyword evidence="7" id="KW-0175">Coiled coil</keyword>
<dbReference type="VEuPathDB" id="FungiDB:CTRG_02822"/>
<dbReference type="PANTHER" id="PTHR21426">
    <property type="entry name" value="EXOCYST COMPLEX COMPONENT 8"/>
    <property type="match status" value="1"/>
</dbReference>
<evidence type="ECO:0000256" key="3">
    <source>
        <dbReference type="ARBA" id="ARBA00021269"/>
    </source>
</evidence>
<evidence type="ECO:0000256" key="2">
    <source>
        <dbReference type="ARBA" id="ARBA00007210"/>
    </source>
</evidence>
<evidence type="ECO:0000313" key="10">
    <source>
        <dbReference type="EMBL" id="EER34004.1"/>
    </source>
</evidence>
<keyword evidence="5" id="KW-0268">Exocytosis</keyword>
<dbReference type="KEGG" id="ctp:CTRG_02822"/>
<feature type="domain" description="Exocyst component Exo84 C-terminal" evidence="9">
    <location>
        <begin position="518"/>
        <end position="763"/>
    </location>
</feature>
<dbReference type="Pfam" id="PF25345">
    <property type="entry name" value="PH_EXO84"/>
    <property type="match status" value="1"/>
</dbReference>
<feature type="compositionally biased region" description="Low complexity" evidence="8">
    <location>
        <begin position="70"/>
        <end position="80"/>
    </location>
</feature>
<dbReference type="InterPro" id="IPR032403">
    <property type="entry name" value="Exo84_C"/>
</dbReference>
<feature type="compositionally biased region" description="Low complexity" evidence="8">
    <location>
        <begin position="233"/>
        <end position="246"/>
    </location>
</feature>
<feature type="region of interest" description="Disordered" evidence="8">
    <location>
        <begin position="26"/>
        <end position="50"/>
    </location>
</feature>
<feature type="region of interest" description="Disordered" evidence="8">
    <location>
        <begin position="418"/>
        <end position="477"/>
    </location>
</feature>
<evidence type="ECO:0000256" key="4">
    <source>
        <dbReference type="ARBA" id="ARBA00022448"/>
    </source>
</evidence>
<dbReference type="eggNOG" id="KOG2215">
    <property type="taxonomic scope" value="Eukaryota"/>
</dbReference>
<dbReference type="Gene3D" id="2.30.29.30">
    <property type="entry name" value="Pleckstrin-homology domain (PH domain)/Phosphotyrosine-binding domain (PTB)"/>
    <property type="match status" value="1"/>
</dbReference>
<dbReference type="InterPro" id="IPR042561">
    <property type="entry name" value="Exo84_C_1"/>
</dbReference>
<dbReference type="EMBL" id="GG692397">
    <property type="protein sequence ID" value="EER34004.1"/>
    <property type="molecule type" value="Genomic_DNA"/>
</dbReference>
<keyword evidence="11" id="KW-1185">Reference proteome</keyword>
<dbReference type="GeneID" id="8300325"/>
<accession>C5M8V0</accession>
<dbReference type="InterPro" id="IPR033961">
    <property type="entry name" value="Exo84"/>
</dbReference>
<dbReference type="InterPro" id="IPR042560">
    <property type="entry name" value="Exo84_C_2"/>
</dbReference>
<gene>
    <name evidence="10" type="ORF">CTRG_02822</name>
</gene>
<dbReference type="GO" id="GO:0000145">
    <property type="term" value="C:exocyst"/>
    <property type="evidence" value="ECO:0007669"/>
    <property type="project" value="InterPro"/>
</dbReference>
<feature type="compositionally biased region" description="Low complexity" evidence="8">
    <location>
        <begin position="28"/>
        <end position="43"/>
    </location>
</feature>
<dbReference type="Proteomes" id="UP000002037">
    <property type="component" value="Unassembled WGS sequence"/>
</dbReference>
<dbReference type="STRING" id="294747.C5M8V0"/>
<feature type="coiled-coil region" evidence="7">
    <location>
        <begin position="182"/>
        <end position="209"/>
    </location>
</feature>
<dbReference type="GO" id="GO:0006893">
    <property type="term" value="P:Golgi to plasma membrane transport"/>
    <property type="evidence" value="ECO:0007669"/>
    <property type="project" value="TreeGrafter"/>
</dbReference>
<proteinExistence type="inferred from homology"/>
<organism evidence="10 11">
    <name type="scientific">Candida tropicalis (strain ATCC MYA-3404 / T1)</name>
    <name type="common">Yeast</name>
    <dbReference type="NCBI Taxonomy" id="294747"/>
    <lineage>
        <taxon>Eukaryota</taxon>
        <taxon>Fungi</taxon>
        <taxon>Dikarya</taxon>
        <taxon>Ascomycota</taxon>
        <taxon>Saccharomycotina</taxon>
        <taxon>Pichiomycetes</taxon>
        <taxon>Debaryomycetaceae</taxon>
        <taxon>Candida/Lodderomyces clade</taxon>
        <taxon>Candida</taxon>
    </lineage>
</organism>
<sequence>MSDNNHLGTSNLNVDRMKRKSRAVWQTNAPSNNPYANAPSTGRPRSRSRGNTAASIYANPYADVGSQHGANNNSNSNLLAVPGSGSSPYGDLNASKQHNRRLSIHVSARQHGRSFSQVNPIDVANPPPLPNIAGLDVKSSELSIAQKISKEISQGSAAEIDDYYKTLLKQRDLIKRDMKDNINQNQKNILQLTIDLKETQEELMEMRGKTKDLYDVLAFFREAAQRRLDAEFQPQPNSPQKQSNNQLGLPSNRRKDRSSIMVLKKMWDQEMQSLFKNVDGASKFIQPLPGRHVVVESGRWHEVNVGNWKPNNPSHLFVLNDLILVTMRKSTSLESGHQLSSSNSNSTTSKGRLQAVQCSPLTQVTLQQIKPPKADEKLYYINLKTKEWSYVYSTDRYDHFVKVTDAFNRGRNEMIQNERLADSRISSPTTNGEPTEEKRQLRESLRNSGTFKEGNGIVDEQGNRKSAGTPNRNSTDQVLHDISARVHSRNRSHDFGTTTKIAASTANGKSQFFNEIKTLEDRLDDVDVEISHNQYSEAVDLIAIIETKLRMIETALMNQKNNKNLNINDELLLLDVSKLKINNRKENVSNGLIFDLQHNVSKLKQDEIETILTLFDSLNQLEKGVQAYLDSMSSCLSSTVSKLIVGLQGSTKIDVVNYLSNLMVINVSIVRRTMQNYESIIAPILQRHGDVDSSGLINWCIDEFTKLSKQIKKHLYGTLLISTGINPETDEPIYKVKDRKLYDNFLEIMQPQLEDLKSVGLNVDYIFESLLNIE</sequence>
<protein>
    <recommendedName>
        <fullName evidence="3">Exocyst complex component EXO84</fullName>
    </recommendedName>
</protein>
<evidence type="ECO:0000313" key="11">
    <source>
        <dbReference type="Proteomes" id="UP000002037"/>
    </source>
</evidence>
<dbReference type="Pfam" id="PF16528">
    <property type="entry name" value="Exo84_C"/>
    <property type="match status" value="1"/>
</dbReference>
<evidence type="ECO:0000256" key="7">
    <source>
        <dbReference type="SAM" id="Coils"/>
    </source>
</evidence>
<feature type="compositionally biased region" description="Polar residues" evidence="8">
    <location>
        <begin position="424"/>
        <end position="433"/>
    </location>
</feature>
<keyword evidence="6" id="KW-0653">Protein transport</keyword>
<evidence type="ECO:0000256" key="8">
    <source>
        <dbReference type="SAM" id="MobiDB-lite"/>
    </source>
</evidence>
<dbReference type="GO" id="GO:0030133">
    <property type="term" value="C:transport vesicle"/>
    <property type="evidence" value="ECO:0007669"/>
    <property type="project" value="UniProtKB-SubCell"/>
</dbReference>
<dbReference type="OrthoDB" id="642193at2759"/>
<evidence type="ECO:0000256" key="1">
    <source>
        <dbReference type="ARBA" id="ARBA00004398"/>
    </source>
</evidence>
<dbReference type="GO" id="GO:0006887">
    <property type="term" value="P:exocytosis"/>
    <property type="evidence" value="ECO:0007669"/>
    <property type="project" value="UniProtKB-KW"/>
</dbReference>
<dbReference type="InterPro" id="IPR011993">
    <property type="entry name" value="PH-like_dom_sf"/>
</dbReference>
<feature type="compositionally biased region" description="Basic and acidic residues" evidence="8">
    <location>
        <begin position="435"/>
        <end position="445"/>
    </location>
</feature>
<dbReference type="Gene3D" id="1.20.58.1210">
    <property type="entry name" value="Exo84p, N-terminal helical domain"/>
    <property type="match status" value="1"/>
</dbReference>
<dbReference type="InterPro" id="IPR016159">
    <property type="entry name" value="Cullin_repeat-like_dom_sf"/>
</dbReference>
<feature type="region of interest" description="Disordered" evidence="8">
    <location>
        <begin position="231"/>
        <end position="255"/>
    </location>
</feature>
<feature type="region of interest" description="Disordered" evidence="8">
    <location>
        <begin position="65"/>
        <end position="84"/>
    </location>
</feature>